<keyword evidence="4 6" id="KW-0862">Zinc</keyword>
<evidence type="ECO:0000256" key="1">
    <source>
        <dbReference type="ARBA" id="ARBA00022670"/>
    </source>
</evidence>
<dbReference type="EC" id="3.4.24.-" evidence="7"/>
<dbReference type="FunFam" id="2.60.120.740:FF:000001">
    <property type="entry name" value="Adhesion G protein-coupled receptor L2"/>
    <property type="match status" value="1"/>
</dbReference>
<keyword evidence="1 6" id="KW-0645">Protease</keyword>
<dbReference type="InterPro" id="IPR024079">
    <property type="entry name" value="MetalloPept_cat_dom_sf"/>
</dbReference>
<organism evidence="10 11">
    <name type="scientific">Pocillopora damicornis</name>
    <name type="common">Cauliflower coral</name>
    <name type="synonym">Millepora damicornis</name>
    <dbReference type="NCBI Taxonomy" id="46731"/>
    <lineage>
        <taxon>Eukaryota</taxon>
        <taxon>Metazoa</taxon>
        <taxon>Cnidaria</taxon>
        <taxon>Anthozoa</taxon>
        <taxon>Hexacorallia</taxon>
        <taxon>Scleractinia</taxon>
        <taxon>Astrocoeniina</taxon>
        <taxon>Pocilloporidae</taxon>
        <taxon>Pocillopora</taxon>
    </lineage>
</organism>
<sequence>MKANLSDNKGLDGLYQGDILLNKQQEDDLRTSKARGAGLHLWPGGVVPYVISHELARSEVLVRTLKNIMTEWEVQTCIKFKTKTVEKAYIRFIYGKGCYSYVGCQGNEQTVSLGPNCWALGTLRHELGHALGFFHEQARPDRDMYINIEKDNIQAGKESNFDKLTPALQQSWMPFGTPYDYFSIMHFSPFAFTKDKKPTITAKDNRVSLRYLGQRDFISYLDLQQMNLMYNCPGNAVGYLDTICENYSRQIICYGGRKIRITYANYGRKYSSKCGFSFNRNCISPTSLKKVSQTCNGRSSCLLKASDKEFGDPCPFTKKYLAIRYECHP</sequence>
<dbReference type="InterPro" id="IPR000922">
    <property type="entry name" value="Lectin_gal-bd_dom"/>
</dbReference>
<dbReference type="InterPro" id="IPR043159">
    <property type="entry name" value="Lectin_gal-bd_sf"/>
</dbReference>
<dbReference type="OrthoDB" id="291007at2759"/>
<dbReference type="GO" id="GO:0006508">
    <property type="term" value="P:proteolysis"/>
    <property type="evidence" value="ECO:0007669"/>
    <property type="project" value="UniProtKB-KW"/>
</dbReference>
<protein>
    <recommendedName>
        <fullName evidence="7">Metalloendopeptidase</fullName>
        <ecNumber evidence="7">3.4.24.-</ecNumber>
    </recommendedName>
</protein>
<evidence type="ECO:0000259" key="9">
    <source>
        <dbReference type="PROSITE" id="PS51864"/>
    </source>
</evidence>
<evidence type="ECO:0000256" key="7">
    <source>
        <dbReference type="RuleBase" id="RU361183"/>
    </source>
</evidence>
<accession>A0A3M6UGI4</accession>
<dbReference type="Pfam" id="PF01400">
    <property type="entry name" value="Astacin"/>
    <property type="match status" value="1"/>
</dbReference>
<dbReference type="SMART" id="SM00235">
    <property type="entry name" value="ZnMc"/>
    <property type="match status" value="1"/>
</dbReference>
<comment type="caution">
    <text evidence="6">Lacks conserved residue(s) required for the propagation of feature annotation.</text>
</comment>
<feature type="binding site" evidence="6">
    <location>
        <position position="125"/>
    </location>
    <ligand>
        <name>Zn(2+)</name>
        <dbReference type="ChEBI" id="CHEBI:29105"/>
        <note>catalytic</note>
    </ligand>
</feature>
<dbReference type="CDD" id="cd22827">
    <property type="entry name" value="Gal_Rha_Lectin_SUL-I-like"/>
    <property type="match status" value="1"/>
</dbReference>
<evidence type="ECO:0000313" key="10">
    <source>
        <dbReference type="EMBL" id="RMX52753.1"/>
    </source>
</evidence>
<evidence type="ECO:0000256" key="2">
    <source>
        <dbReference type="ARBA" id="ARBA00022723"/>
    </source>
</evidence>
<dbReference type="GO" id="GO:0008270">
    <property type="term" value="F:zinc ion binding"/>
    <property type="evidence" value="ECO:0007669"/>
    <property type="project" value="UniProtKB-UniRule"/>
</dbReference>
<evidence type="ECO:0000256" key="6">
    <source>
        <dbReference type="PROSITE-ProRule" id="PRU01211"/>
    </source>
</evidence>
<dbReference type="CDD" id="cd04280">
    <property type="entry name" value="ZnMc_astacin_like"/>
    <property type="match status" value="1"/>
</dbReference>
<keyword evidence="6" id="KW-1015">Disulfide bond</keyword>
<dbReference type="Pfam" id="PF02140">
    <property type="entry name" value="SUEL_Lectin"/>
    <property type="match status" value="1"/>
</dbReference>
<dbReference type="GO" id="GO:0030246">
    <property type="term" value="F:carbohydrate binding"/>
    <property type="evidence" value="ECO:0007669"/>
    <property type="project" value="InterPro"/>
</dbReference>
<dbReference type="Gene3D" id="3.40.390.10">
    <property type="entry name" value="Collagenase (Catalytic Domain)"/>
    <property type="match status" value="1"/>
</dbReference>
<feature type="domain" description="Peptidase M12A" evidence="9">
    <location>
        <begin position="32"/>
        <end position="233"/>
    </location>
</feature>
<comment type="caution">
    <text evidence="10">The sequence shown here is derived from an EMBL/GenBank/DDBJ whole genome shotgun (WGS) entry which is preliminary data.</text>
</comment>
<evidence type="ECO:0000256" key="3">
    <source>
        <dbReference type="ARBA" id="ARBA00022801"/>
    </source>
</evidence>
<dbReference type="Proteomes" id="UP000275408">
    <property type="component" value="Unassembled WGS sequence"/>
</dbReference>
<name>A0A3M6UGI4_POCDA</name>
<keyword evidence="11" id="KW-1185">Reference proteome</keyword>
<evidence type="ECO:0000259" key="8">
    <source>
        <dbReference type="PROSITE" id="PS50228"/>
    </source>
</evidence>
<dbReference type="PROSITE" id="PS50228">
    <property type="entry name" value="SUEL_LECTIN"/>
    <property type="match status" value="1"/>
</dbReference>
<keyword evidence="3 6" id="KW-0378">Hydrolase</keyword>
<dbReference type="PANTHER" id="PTHR10127:SF780">
    <property type="entry name" value="METALLOENDOPEPTIDASE"/>
    <property type="match status" value="1"/>
</dbReference>
<gene>
    <name evidence="10" type="ORF">pdam_00014215</name>
</gene>
<proteinExistence type="predicted"/>
<dbReference type="InterPro" id="IPR001506">
    <property type="entry name" value="Peptidase_M12A"/>
</dbReference>
<feature type="domain" description="SUEL-type lectin" evidence="8">
    <location>
        <begin position="243"/>
        <end position="328"/>
    </location>
</feature>
<comment type="cofactor">
    <cofactor evidence="6 7">
        <name>Zn(2+)</name>
        <dbReference type="ChEBI" id="CHEBI:29105"/>
    </cofactor>
    <text evidence="6 7">Binds 1 zinc ion per subunit.</text>
</comment>
<dbReference type="SUPFAM" id="SSF55486">
    <property type="entry name" value="Metalloproteases ('zincins'), catalytic domain"/>
    <property type="match status" value="1"/>
</dbReference>
<dbReference type="Gene3D" id="2.60.120.740">
    <property type="match status" value="1"/>
</dbReference>
<feature type="active site" evidence="6">
    <location>
        <position position="126"/>
    </location>
</feature>
<feature type="binding site" evidence="6">
    <location>
        <position position="129"/>
    </location>
    <ligand>
        <name>Zn(2+)</name>
        <dbReference type="ChEBI" id="CHEBI:29105"/>
        <note>catalytic</note>
    </ligand>
</feature>
<dbReference type="GO" id="GO:0004222">
    <property type="term" value="F:metalloendopeptidase activity"/>
    <property type="evidence" value="ECO:0007669"/>
    <property type="project" value="UniProtKB-UniRule"/>
</dbReference>
<keyword evidence="5 6" id="KW-0482">Metalloprotease</keyword>
<dbReference type="AlphaFoldDB" id="A0A3M6UGI4"/>
<feature type="disulfide bond" evidence="6">
    <location>
        <begin position="77"/>
        <end position="232"/>
    </location>
</feature>
<feature type="binding site" evidence="6">
    <location>
        <position position="135"/>
    </location>
    <ligand>
        <name>Zn(2+)</name>
        <dbReference type="ChEBI" id="CHEBI:29105"/>
        <note>catalytic</note>
    </ligand>
</feature>
<dbReference type="PROSITE" id="PS51864">
    <property type="entry name" value="ASTACIN"/>
    <property type="match status" value="1"/>
</dbReference>
<dbReference type="InterPro" id="IPR034035">
    <property type="entry name" value="Astacin-like_dom"/>
</dbReference>
<dbReference type="EMBL" id="RCHS01001580">
    <property type="protein sequence ID" value="RMX52753.1"/>
    <property type="molecule type" value="Genomic_DNA"/>
</dbReference>
<dbReference type="PRINTS" id="PR00480">
    <property type="entry name" value="ASTACIN"/>
</dbReference>
<evidence type="ECO:0000256" key="5">
    <source>
        <dbReference type="ARBA" id="ARBA00023049"/>
    </source>
</evidence>
<keyword evidence="2 6" id="KW-0479">Metal-binding</keyword>
<evidence type="ECO:0000313" key="11">
    <source>
        <dbReference type="Proteomes" id="UP000275408"/>
    </source>
</evidence>
<reference evidence="10 11" key="1">
    <citation type="journal article" date="2018" name="Sci. Rep.">
        <title>Comparative analysis of the Pocillopora damicornis genome highlights role of immune system in coral evolution.</title>
        <authorList>
            <person name="Cunning R."/>
            <person name="Bay R.A."/>
            <person name="Gillette P."/>
            <person name="Baker A.C."/>
            <person name="Traylor-Knowles N."/>
        </authorList>
    </citation>
    <scope>NUCLEOTIDE SEQUENCE [LARGE SCALE GENOMIC DNA]</scope>
    <source>
        <strain evidence="10">RSMAS</strain>
        <tissue evidence="10">Whole animal</tissue>
    </source>
</reference>
<dbReference type="InterPro" id="IPR006026">
    <property type="entry name" value="Peptidase_Metallo"/>
</dbReference>
<evidence type="ECO:0000256" key="4">
    <source>
        <dbReference type="ARBA" id="ARBA00022833"/>
    </source>
</evidence>
<dbReference type="PANTHER" id="PTHR10127">
    <property type="entry name" value="DISCOIDIN, CUB, EGF, LAMININ , AND ZINC METALLOPROTEASE DOMAIN CONTAINING"/>
    <property type="match status" value="1"/>
</dbReference>